<evidence type="ECO:0000256" key="1">
    <source>
        <dbReference type="ARBA" id="ARBA00022741"/>
    </source>
</evidence>
<dbReference type="InterPro" id="IPR003593">
    <property type="entry name" value="AAA+_ATPase"/>
</dbReference>
<dbReference type="PROSITE" id="PS50893">
    <property type="entry name" value="ABC_TRANSPORTER_2"/>
    <property type="match status" value="1"/>
</dbReference>
<proteinExistence type="predicted"/>
<accession>A0A0R1RX16</accession>
<dbReference type="eggNOG" id="COG1131">
    <property type="taxonomic scope" value="Bacteria"/>
</dbReference>
<dbReference type="EMBL" id="AZEX01000020">
    <property type="protein sequence ID" value="KRL61377.1"/>
    <property type="molecule type" value="Genomic_DNA"/>
</dbReference>
<dbReference type="SMART" id="SM00382">
    <property type="entry name" value="AAA"/>
    <property type="match status" value="1"/>
</dbReference>
<dbReference type="STRING" id="1423747.FC69_GL000781"/>
<protein>
    <recommendedName>
        <fullName evidence="3">ABC transporter domain-containing protein</fullName>
    </recommendedName>
</protein>
<dbReference type="PATRIC" id="fig|1423747.3.peg.796"/>
<feature type="domain" description="ABC transporter" evidence="3">
    <location>
        <begin position="2"/>
        <end position="227"/>
    </location>
</feature>
<dbReference type="Pfam" id="PF00005">
    <property type="entry name" value="ABC_tran"/>
    <property type="match status" value="1"/>
</dbReference>
<comment type="caution">
    <text evidence="4">The sequence shown here is derived from an EMBL/GenBank/DDBJ whole genome shotgun (WGS) entry which is preliminary data.</text>
</comment>
<sequence length="296" mass="33672">MLTIQNVHKTIEKKSILTAISFTQKPGEIIGLVGRNGVGKSTLLRCIAGSYQLDDGQVLIDQTDVAIQPEMRTQLFYLDEAHLFFKGNQLLQIGRYYAQAYPDFDTDQLTDLLAMYHLDGHQRYQQMSKGMQGLFNIILAVCSHARYLLLDEPFDGLDVIVRKNIIRLLLDHVGQTQTAVLITSHNLVELDQLIDRTLILKETKIIKDYQLEQLRQTARKLQIVLKTNTIPALFKEAGRVLSVSGRVMVVYFPNYSDELDAQIQALEPVLCESLPITLEDLFEANLVTEDDYQVFI</sequence>
<keyword evidence="2" id="KW-0067">ATP-binding</keyword>
<evidence type="ECO:0000313" key="4">
    <source>
        <dbReference type="EMBL" id="KRL61377.1"/>
    </source>
</evidence>
<dbReference type="InterPro" id="IPR027417">
    <property type="entry name" value="P-loop_NTPase"/>
</dbReference>
<dbReference type="GO" id="GO:0016887">
    <property type="term" value="F:ATP hydrolysis activity"/>
    <property type="evidence" value="ECO:0007669"/>
    <property type="project" value="InterPro"/>
</dbReference>
<dbReference type="PANTHER" id="PTHR43158">
    <property type="entry name" value="SKFA PEPTIDE EXPORT ATP-BINDING PROTEIN SKFE"/>
    <property type="match status" value="1"/>
</dbReference>
<dbReference type="AlphaFoldDB" id="A0A0R1RX16"/>
<dbReference type="RefSeq" id="WP_025083163.1">
    <property type="nucleotide sequence ID" value="NZ_AZEX01000020.1"/>
</dbReference>
<dbReference type="OrthoDB" id="9804819at2"/>
<evidence type="ECO:0000313" key="5">
    <source>
        <dbReference type="Proteomes" id="UP000051264"/>
    </source>
</evidence>
<dbReference type="InterPro" id="IPR003439">
    <property type="entry name" value="ABC_transporter-like_ATP-bd"/>
</dbReference>
<dbReference type="SUPFAM" id="SSF52540">
    <property type="entry name" value="P-loop containing nucleoside triphosphate hydrolases"/>
    <property type="match status" value="1"/>
</dbReference>
<name>A0A0R1RX16_9LACO</name>
<keyword evidence="1" id="KW-0547">Nucleotide-binding</keyword>
<dbReference type="Proteomes" id="UP000051264">
    <property type="component" value="Unassembled WGS sequence"/>
</dbReference>
<evidence type="ECO:0000256" key="2">
    <source>
        <dbReference type="ARBA" id="ARBA00022840"/>
    </source>
</evidence>
<gene>
    <name evidence="4" type="ORF">FC69_GL000781</name>
</gene>
<dbReference type="PANTHER" id="PTHR43158:SF10">
    <property type="entry name" value="ABC TRANSPORTER ATP-BINDING PROTEIN YTRB"/>
    <property type="match status" value="1"/>
</dbReference>
<organism evidence="4 5">
    <name type="scientific">Latilactobacillus fuchuensis DSM 14340 = JCM 11249</name>
    <dbReference type="NCBI Taxonomy" id="1423747"/>
    <lineage>
        <taxon>Bacteria</taxon>
        <taxon>Bacillati</taxon>
        <taxon>Bacillota</taxon>
        <taxon>Bacilli</taxon>
        <taxon>Lactobacillales</taxon>
        <taxon>Lactobacillaceae</taxon>
        <taxon>Latilactobacillus</taxon>
    </lineage>
</organism>
<reference evidence="4 5" key="1">
    <citation type="journal article" date="2015" name="Genome Announc.">
        <title>Expanding the biotechnology potential of lactobacilli through comparative genomics of 213 strains and associated genera.</title>
        <authorList>
            <person name="Sun Z."/>
            <person name="Harris H.M."/>
            <person name="McCann A."/>
            <person name="Guo C."/>
            <person name="Argimon S."/>
            <person name="Zhang W."/>
            <person name="Yang X."/>
            <person name="Jeffery I.B."/>
            <person name="Cooney J.C."/>
            <person name="Kagawa T.F."/>
            <person name="Liu W."/>
            <person name="Song Y."/>
            <person name="Salvetti E."/>
            <person name="Wrobel A."/>
            <person name="Rasinkangas P."/>
            <person name="Parkhill J."/>
            <person name="Rea M.C."/>
            <person name="O'Sullivan O."/>
            <person name="Ritari J."/>
            <person name="Douillard F.P."/>
            <person name="Paul Ross R."/>
            <person name="Yang R."/>
            <person name="Briner A.E."/>
            <person name="Felis G.E."/>
            <person name="de Vos W.M."/>
            <person name="Barrangou R."/>
            <person name="Klaenhammer T.R."/>
            <person name="Caufield P.W."/>
            <person name="Cui Y."/>
            <person name="Zhang H."/>
            <person name="O'Toole P.W."/>
        </authorList>
    </citation>
    <scope>NUCLEOTIDE SEQUENCE [LARGE SCALE GENOMIC DNA]</scope>
    <source>
        <strain evidence="4 5">DSM 14340</strain>
    </source>
</reference>
<evidence type="ECO:0000259" key="3">
    <source>
        <dbReference type="PROSITE" id="PS50893"/>
    </source>
</evidence>
<dbReference type="Gene3D" id="3.40.50.300">
    <property type="entry name" value="P-loop containing nucleotide triphosphate hydrolases"/>
    <property type="match status" value="1"/>
</dbReference>
<dbReference type="GO" id="GO:0005524">
    <property type="term" value="F:ATP binding"/>
    <property type="evidence" value="ECO:0007669"/>
    <property type="project" value="UniProtKB-KW"/>
</dbReference>